<gene>
    <name evidence="2" type="ORF">GWI33_019844</name>
</gene>
<comment type="caution">
    <text evidence="2">The sequence shown here is derived from an EMBL/GenBank/DDBJ whole genome shotgun (WGS) entry which is preliminary data.</text>
</comment>
<proteinExistence type="predicted"/>
<dbReference type="Proteomes" id="UP000625711">
    <property type="component" value="Unassembled WGS sequence"/>
</dbReference>
<organism evidence="2 3">
    <name type="scientific">Rhynchophorus ferrugineus</name>
    <name type="common">Red palm weevil</name>
    <name type="synonym">Curculio ferrugineus</name>
    <dbReference type="NCBI Taxonomy" id="354439"/>
    <lineage>
        <taxon>Eukaryota</taxon>
        <taxon>Metazoa</taxon>
        <taxon>Ecdysozoa</taxon>
        <taxon>Arthropoda</taxon>
        <taxon>Hexapoda</taxon>
        <taxon>Insecta</taxon>
        <taxon>Pterygota</taxon>
        <taxon>Neoptera</taxon>
        <taxon>Endopterygota</taxon>
        <taxon>Coleoptera</taxon>
        <taxon>Polyphaga</taxon>
        <taxon>Cucujiformia</taxon>
        <taxon>Curculionidae</taxon>
        <taxon>Dryophthorinae</taxon>
        <taxon>Rhynchophorus</taxon>
    </lineage>
</organism>
<name>A0A834HST8_RHYFE</name>
<dbReference type="AlphaFoldDB" id="A0A834HST8"/>
<sequence length="108" mass="12148">MQLSQNVDAERENDRFGDASFGIGNASELITKDKWTICICDRLSLCMWVVFIRPMGQRREWSESSSSGDKLQRHPRNPSRSSDCGLGFWIPARSPSGSGFEDSARYLG</sequence>
<dbReference type="EMBL" id="JAACXV010014491">
    <property type="protein sequence ID" value="KAF7266918.1"/>
    <property type="molecule type" value="Genomic_DNA"/>
</dbReference>
<keyword evidence="3" id="KW-1185">Reference proteome</keyword>
<feature type="region of interest" description="Disordered" evidence="1">
    <location>
        <begin position="1"/>
        <end position="22"/>
    </location>
</feature>
<evidence type="ECO:0000256" key="1">
    <source>
        <dbReference type="SAM" id="MobiDB-lite"/>
    </source>
</evidence>
<feature type="compositionally biased region" description="Basic and acidic residues" evidence="1">
    <location>
        <begin position="8"/>
        <end position="17"/>
    </location>
</feature>
<feature type="region of interest" description="Disordered" evidence="1">
    <location>
        <begin position="58"/>
        <end position="86"/>
    </location>
</feature>
<evidence type="ECO:0000313" key="3">
    <source>
        <dbReference type="Proteomes" id="UP000625711"/>
    </source>
</evidence>
<reference evidence="2" key="1">
    <citation type="submission" date="2020-08" db="EMBL/GenBank/DDBJ databases">
        <title>Genome sequencing and assembly of the red palm weevil Rhynchophorus ferrugineus.</title>
        <authorList>
            <person name="Dias G.B."/>
            <person name="Bergman C.M."/>
            <person name="Manee M."/>
        </authorList>
    </citation>
    <scope>NUCLEOTIDE SEQUENCE</scope>
    <source>
        <strain evidence="2">AA-2017</strain>
        <tissue evidence="2">Whole larva</tissue>
    </source>
</reference>
<evidence type="ECO:0000313" key="2">
    <source>
        <dbReference type="EMBL" id="KAF7266918.1"/>
    </source>
</evidence>
<protein>
    <submittedName>
        <fullName evidence="2">Uncharacterized protein</fullName>
    </submittedName>
</protein>
<accession>A0A834HST8</accession>